<dbReference type="Pfam" id="PF02694">
    <property type="entry name" value="UPF0060"/>
    <property type="match status" value="1"/>
</dbReference>
<protein>
    <recommendedName>
        <fullName evidence="7">Protease Do-like PDZ domain-containing protein</fullName>
    </recommendedName>
</protein>
<feature type="region of interest" description="Disordered" evidence="5">
    <location>
        <begin position="83"/>
        <end position="124"/>
    </location>
</feature>
<dbReference type="Gene3D" id="3.20.190.20">
    <property type="match status" value="1"/>
</dbReference>
<evidence type="ECO:0000259" key="7">
    <source>
        <dbReference type="Pfam" id="PF17815"/>
    </source>
</evidence>
<name>A0A813J8G0_POLGL</name>
<dbReference type="FunFam" id="2.40.10.10:FF:000012">
    <property type="entry name" value="protease Do-like 9"/>
    <property type="match status" value="1"/>
</dbReference>
<dbReference type="InterPro" id="IPR043504">
    <property type="entry name" value="Peptidase_S1_PA_chymotrypsin"/>
</dbReference>
<evidence type="ECO:0000256" key="2">
    <source>
        <dbReference type="ARBA" id="ARBA00022670"/>
    </source>
</evidence>
<dbReference type="InterPro" id="IPR041517">
    <property type="entry name" value="DEGP_PDZ"/>
</dbReference>
<dbReference type="InterPro" id="IPR001940">
    <property type="entry name" value="Peptidase_S1C"/>
</dbReference>
<dbReference type="GO" id="GO:0006508">
    <property type="term" value="P:proteolysis"/>
    <property type="evidence" value="ECO:0007669"/>
    <property type="project" value="UniProtKB-KW"/>
</dbReference>
<dbReference type="GO" id="GO:0016020">
    <property type="term" value="C:membrane"/>
    <property type="evidence" value="ECO:0007669"/>
    <property type="project" value="InterPro"/>
</dbReference>
<dbReference type="GO" id="GO:0004252">
    <property type="term" value="F:serine-type endopeptidase activity"/>
    <property type="evidence" value="ECO:0007669"/>
    <property type="project" value="InterPro"/>
</dbReference>
<keyword evidence="2" id="KW-0645">Protease</keyword>
<keyword evidence="6" id="KW-1133">Transmembrane helix</keyword>
<dbReference type="InterPro" id="IPR046449">
    <property type="entry name" value="DEGP_PDZ_sf"/>
</dbReference>
<accession>A0A813J8G0</accession>
<proteinExistence type="inferred from homology"/>
<keyword evidence="4" id="KW-0720">Serine protease</keyword>
<reference evidence="8" key="1">
    <citation type="submission" date="2021-02" db="EMBL/GenBank/DDBJ databases">
        <authorList>
            <person name="Dougan E. K."/>
            <person name="Rhodes N."/>
            <person name="Thang M."/>
            <person name="Chan C."/>
        </authorList>
    </citation>
    <scope>NUCLEOTIDE SEQUENCE</scope>
</reference>
<feature type="non-terminal residue" evidence="8">
    <location>
        <position position="1184"/>
    </location>
</feature>
<evidence type="ECO:0000313" key="9">
    <source>
        <dbReference type="Proteomes" id="UP000626109"/>
    </source>
</evidence>
<dbReference type="Proteomes" id="UP000626109">
    <property type="component" value="Unassembled WGS sequence"/>
</dbReference>
<dbReference type="Pfam" id="PF13365">
    <property type="entry name" value="Trypsin_2"/>
    <property type="match status" value="1"/>
</dbReference>
<gene>
    <name evidence="8" type="ORF">PGLA2088_LOCUS18289</name>
</gene>
<evidence type="ECO:0000313" key="8">
    <source>
        <dbReference type="EMBL" id="CAE8672924.1"/>
    </source>
</evidence>
<dbReference type="SUPFAM" id="SSF50156">
    <property type="entry name" value="PDZ domain-like"/>
    <property type="match status" value="1"/>
</dbReference>
<sequence>LAVPALALAGIEGGSWNSVRLEIGMPPTGTGAFPGAVFEEDAKVLVISFEPHLGRWARHADRGIWLPIAVFGGGSIEATTAELRHRGPGPSFSSSAMSAELRHRGPGPSFSSSETPAEGSSSAASAASRQSLAWAVPAVSLPFVLKTLLPAMAPTASEVSLVLRRSGTVGSAWEALMSGTTRAQRARLHYLTVEWTPGDTTPCIDMAKALLREGFARRGPLFCQETERSVELSFKRGLGLPGAAGAPMGQRDDPDAVPAPLPELEPVAADDQDAPNVASPGNLELLAELRLVVAVQHRFPMTRVLSFPSSGAAEIGLATQLPDFYDLWLEASSEHSKGLGDRRSQERLGQPEGSKALLVSLEASPSEWLASLGAGRSAAAQPSRSRLIDLRAGSPSGSLDSSARPSATDQPLLAAEFQHCPCRGCLRPSLVAGKLLCSCCEIGSAGVCGGFHLIEGDCPLGLLGQQLAPAAWLVSACYRQPTVPCRSCVAGAVAGRPSSARIDGSFAASLCGPAVLAVAAASATRFATKAAKAPAEEVISDEPPDEVDIYGRIVMRPQDGSSDEDTDRTPGQYVVKVYCVHSCQDNQQPWTNKPQEESSGSGCAIFHNGEQCILTNAHVVSDASYVEVRKAGDAKKYTATRVKLAHECDLALLRVSDKSFWEGVIASPKSKIVPLEFGSMPSLQDEVSVVGYPEGGEGVSITQGVVSRIEIQTYVHSGASLLAIQIDAAINPGNSGGPALDEDGDLIGIAFQNQQQSQNIGYVIPVPTIQHFLADTNPEDSGRCMGFCSLGLFWQELVNEQLRRFMKLGPERHGVLVRGLMPLSLAEGLVQRGDVLLAMDGKQVANDGTILVGHEERLSFQHLIHLKFPGDKVHLILLRDNQEVSVDVPVRPMRRLVCGTVYDNPQPYFLYGGIVFVPLTTPYLQEWGDEWRGDGPHDLVTLALVGLRKHPEEQVVILSKCLPNERTAGYSSLDNRQVIAVCGEPVLNLKQMYELVKQFHKEKDFIEFTLQCIGGCNASVAIDTSSADAVCEEIMSTYRIPSAVSAALPQPLLALQRSAEDGWSGRRAERWWALLGGIILVIYGFIPTLQPIDEFGRVYAIYGGIFIGMSFVWGWVFDGVRPDWGDIIGSFVALVGVCVVLFWPRSSGVDATGSGASAAVGPADFAVMVGNSSTSTTTSTRLSL</sequence>
<dbReference type="SUPFAM" id="SSF50494">
    <property type="entry name" value="Trypsin-like serine proteases"/>
    <property type="match status" value="1"/>
</dbReference>
<feature type="transmembrane region" description="Helical" evidence="6">
    <location>
        <begin position="1127"/>
        <end position="1144"/>
    </location>
</feature>
<feature type="compositionally biased region" description="Low complexity" evidence="5">
    <location>
        <begin position="109"/>
        <end position="124"/>
    </location>
</feature>
<evidence type="ECO:0000256" key="5">
    <source>
        <dbReference type="SAM" id="MobiDB-lite"/>
    </source>
</evidence>
<dbReference type="AlphaFoldDB" id="A0A813J8G0"/>
<comment type="caution">
    <text evidence="8">The sequence shown here is derived from an EMBL/GenBank/DDBJ whole genome shotgun (WGS) entry which is preliminary data.</text>
</comment>
<feature type="transmembrane region" description="Helical" evidence="6">
    <location>
        <begin position="1070"/>
        <end position="1086"/>
    </location>
</feature>
<dbReference type="PANTHER" id="PTHR45980:SF9">
    <property type="entry name" value="PROTEASE DO-LIKE 10, MITOCHONDRIAL-RELATED"/>
    <property type="match status" value="1"/>
</dbReference>
<dbReference type="InterPro" id="IPR036034">
    <property type="entry name" value="PDZ_sf"/>
</dbReference>
<keyword evidence="6" id="KW-0812">Transmembrane</keyword>
<evidence type="ECO:0000256" key="1">
    <source>
        <dbReference type="ARBA" id="ARBA00010541"/>
    </source>
</evidence>
<feature type="region of interest" description="Disordered" evidence="5">
    <location>
        <begin position="243"/>
        <end position="262"/>
    </location>
</feature>
<comment type="similarity">
    <text evidence="1">Belongs to the peptidase S1C family.</text>
</comment>
<dbReference type="InterPro" id="IPR037185">
    <property type="entry name" value="EmrE-like"/>
</dbReference>
<dbReference type="InterPro" id="IPR009003">
    <property type="entry name" value="Peptidase_S1_PA"/>
</dbReference>
<evidence type="ECO:0000256" key="6">
    <source>
        <dbReference type="SAM" id="Phobius"/>
    </source>
</evidence>
<dbReference type="InterPro" id="IPR003844">
    <property type="entry name" value="UPF0060"/>
</dbReference>
<evidence type="ECO:0000256" key="3">
    <source>
        <dbReference type="ARBA" id="ARBA00022801"/>
    </source>
</evidence>
<dbReference type="EMBL" id="CAJNNW010024515">
    <property type="protein sequence ID" value="CAE8672924.1"/>
    <property type="molecule type" value="Genomic_DNA"/>
</dbReference>
<evidence type="ECO:0000256" key="4">
    <source>
        <dbReference type="ARBA" id="ARBA00022825"/>
    </source>
</evidence>
<dbReference type="Gene3D" id="2.30.42.10">
    <property type="match status" value="1"/>
</dbReference>
<dbReference type="Gene3D" id="2.40.10.10">
    <property type="entry name" value="Trypsin-like serine proteases"/>
    <property type="match status" value="2"/>
</dbReference>
<dbReference type="PANTHER" id="PTHR45980">
    <property type="match status" value="1"/>
</dbReference>
<dbReference type="SUPFAM" id="SSF103481">
    <property type="entry name" value="Multidrug resistance efflux transporter EmrE"/>
    <property type="match status" value="1"/>
</dbReference>
<organism evidence="8 9">
    <name type="scientific">Polarella glacialis</name>
    <name type="common">Dinoflagellate</name>
    <dbReference type="NCBI Taxonomy" id="89957"/>
    <lineage>
        <taxon>Eukaryota</taxon>
        <taxon>Sar</taxon>
        <taxon>Alveolata</taxon>
        <taxon>Dinophyceae</taxon>
        <taxon>Suessiales</taxon>
        <taxon>Suessiaceae</taxon>
        <taxon>Polarella</taxon>
    </lineage>
</organism>
<feature type="domain" description="Protease Do-like PDZ" evidence="7">
    <location>
        <begin position="901"/>
        <end position="1046"/>
    </location>
</feature>
<dbReference type="Pfam" id="PF17815">
    <property type="entry name" value="PDZ_3"/>
    <property type="match status" value="1"/>
</dbReference>
<keyword evidence="6" id="KW-0472">Membrane</keyword>
<feature type="transmembrane region" description="Helical" evidence="6">
    <location>
        <begin position="1098"/>
        <end position="1115"/>
    </location>
</feature>
<keyword evidence="3" id="KW-0378">Hydrolase</keyword>
<dbReference type="PRINTS" id="PR00834">
    <property type="entry name" value="PROTEASES2C"/>
</dbReference>